<dbReference type="PIRSF" id="PIRSF001365">
    <property type="entry name" value="DHDPS"/>
    <property type="match status" value="1"/>
</dbReference>
<dbReference type="PANTHER" id="PTHR12128">
    <property type="entry name" value="DIHYDRODIPICOLINATE SYNTHASE"/>
    <property type="match status" value="1"/>
</dbReference>
<protein>
    <submittedName>
        <fullName evidence="4">Dihydrodipicolinate synthase family protein</fullName>
    </submittedName>
</protein>
<dbReference type="SMART" id="SM01130">
    <property type="entry name" value="DHDPS"/>
    <property type="match status" value="1"/>
</dbReference>
<gene>
    <name evidence="4" type="ORF">GCM10011357_15150</name>
</gene>
<comment type="caution">
    <text evidence="4">The sequence shown here is derived from an EMBL/GenBank/DDBJ whole genome shotgun (WGS) entry which is preliminary data.</text>
</comment>
<dbReference type="PANTHER" id="PTHR12128:SF66">
    <property type="entry name" value="4-HYDROXY-2-OXOGLUTARATE ALDOLASE, MITOCHONDRIAL"/>
    <property type="match status" value="1"/>
</dbReference>
<dbReference type="Proteomes" id="UP000614272">
    <property type="component" value="Unassembled WGS sequence"/>
</dbReference>
<proteinExistence type="inferred from homology"/>
<reference evidence="5" key="1">
    <citation type="journal article" date="2019" name="Int. J. Syst. Evol. Microbiol.">
        <title>The Global Catalogue of Microorganisms (GCM) 10K type strain sequencing project: providing services to taxonomists for standard genome sequencing and annotation.</title>
        <authorList>
            <consortium name="The Broad Institute Genomics Platform"/>
            <consortium name="The Broad Institute Genome Sequencing Center for Infectious Disease"/>
            <person name="Wu L."/>
            <person name="Ma J."/>
        </authorList>
    </citation>
    <scope>NUCLEOTIDE SEQUENCE [LARGE SCALE GENOMIC DNA]</scope>
    <source>
        <strain evidence="5">CGMCC 1.12923</strain>
    </source>
</reference>
<comment type="similarity">
    <text evidence="1 3">Belongs to the DapA family.</text>
</comment>
<dbReference type="CDD" id="cd00408">
    <property type="entry name" value="DHDPS-like"/>
    <property type="match status" value="1"/>
</dbReference>
<sequence>MFTGLCAFPLTPFDQERVDFTAFERLIANLVAAKVDSICAMGSTGLYPYLTQEERKDVLQHTVAVAQGTPVMVGIGALRTQDVLKHAETAQQAGADAVLLAPVSYHPLTQAEVYSLYESVTAELSVPLCVYENPRVTQFTFDDELYHEISRLPNVAAIKIPGTPFGSAQGDAYLRQLRSLVPETVAIGVSGDKFGAAGMAAGCDLWLSVLGGLFPKTVQTMLGTINAGTPELSVQHNASLEPLWEMFSNYGGGIRVMATAAGILGYTESDCLPKPLQPLQKKAREELKSLLETLPLY</sequence>
<keyword evidence="2 3" id="KW-0456">Lyase</keyword>
<evidence type="ECO:0000313" key="5">
    <source>
        <dbReference type="Proteomes" id="UP000614272"/>
    </source>
</evidence>
<evidence type="ECO:0000256" key="2">
    <source>
        <dbReference type="ARBA" id="ARBA00023239"/>
    </source>
</evidence>
<dbReference type="RefSeq" id="WP_099035781.1">
    <property type="nucleotide sequence ID" value="NZ_BMGJ01000004.1"/>
</dbReference>
<dbReference type="InterPro" id="IPR013785">
    <property type="entry name" value="Aldolase_TIM"/>
</dbReference>
<dbReference type="Gene3D" id="3.20.20.70">
    <property type="entry name" value="Aldolase class I"/>
    <property type="match status" value="1"/>
</dbReference>
<accession>A0ABQ1R745</accession>
<evidence type="ECO:0000313" key="4">
    <source>
        <dbReference type="EMBL" id="GGD60806.1"/>
    </source>
</evidence>
<name>A0ABQ1R745_9ALTE</name>
<dbReference type="SUPFAM" id="SSF51569">
    <property type="entry name" value="Aldolase"/>
    <property type="match status" value="1"/>
</dbReference>
<dbReference type="Pfam" id="PF00701">
    <property type="entry name" value="DHDPS"/>
    <property type="match status" value="1"/>
</dbReference>
<dbReference type="InterPro" id="IPR002220">
    <property type="entry name" value="DapA-like"/>
</dbReference>
<dbReference type="EMBL" id="BMGJ01000004">
    <property type="protein sequence ID" value="GGD60806.1"/>
    <property type="molecule type" value="Genomic_DNA"/>
</dbReference>
<keyword evidence="5" id="KW-1185">Reference proteome</keyword>
<organism evidence="4 5">
    <name type="scientific">Lacimicrobium alkaliphilum</name>
    <dbReference type="NCBI Taxonomy" id="1526571"/>
    <lineage>
        <taxon>Bacteria</taxon>
        <taxon>Pseudomonadati</taxon>
        <taxon>Pseudomonadota</taxon>
        <taxon>Gammaproteobacteria</taxon>
        <taxon>Alteromonadales</taxon>
        <taxon>Alteromonadaceae</taxon>
        <taxon>Lacimicrobium</taxon>
    </lineage>
</organism>
<evidence type="ECO:0000256" key="3">
    <source>
        <dbReference type="PIRNR" id="PIRNR001365"/>
    </source>
</evidence>
<evidence type="ECO:0000256" key="1">
    <source>
        <dbReference type="ARBA" id="ARBA00007592"/>
    </source>
</evidence>